<name>A0A846Y3J5_9NOCA</name>
<evidence type="ECO:0000259" key="1">
    <source>
        <dbReference type="Pfam" id="PF00501"/>
    </source>
</evidence>
<organism evidence="3 4">
    <name type="scientific">Nocardia vermiculata</name>
    <dbReference type="NCBI Taxonomy" id="257274"/>
    <lineage>
        <taxon>Bacteria</taxon>
        <taxon>Bacillati</taxon>
        <taxon>Actinomycetota</taxon>
        <taxon>Actinomycetes</taxon>
        <taxon>Mycobacteriales</taxon>
        <taxon>Nocardiaceae</taxon>
        <taxon>Nocardia</taxon>
    </lineage>
</organism>
<proteinExistence type="predicted"/>
<dbReference type="InterPro" id="IPR000873">
    <property type="entry name" value="AMP-dep_synth/lig_dom"/>
</dbReference>
<feature type="domain" description="AMP-dependent synthetase/ligase" evidence="1">
    <location>
        <begin position="35"/>
        <end position="395"/>
    </location>
</feature>
<reference evidence="3 4" key="1">
    <citation type="submission" date="2020-04" db="EMBL/GenBank/DDBJ databases">
        <title>MicrobeNet Type strains.</title>
        <authorList>
            <person name="Nicholson A.C."/>
        </authorList>
    </citation>
    <scope>NUCLEOTIDE SEQUENCE [LARGE SCALE GENOMIC DNA]</scope>
    <source>
        <strain evidence="3 4">JCM 12354</strain>
    </source>
</reference>
<dbReference type="InterPro" id="IPR042099">
    <property type="entry name" value="ANL_N_sf"/>
</dbReference>
<comment type="caution">
    <text evidence="3">The sequence shown here is derived from an EMBL/GenBank/DDBJ whole genome shotgun (WGS) entry which is preliminary data.</text>
</comment>
<protein>
    <submittedName>
        <fullName evidence="3">Acyl--CoA ligase</fullName>
    </submittedName>
</protein>
<accession>A0A846Y3J5</accession>
<dbReference type="Gene3D" id="3.40.50.12780">
    <property type="entry name" value="N-terminal domain of ligase-like"/>
    <property type="match status" value="1"/>
</dbReference>
<dbReference type="PANTHER" id="PTHR43767">
    <property type="entry name" value="LONG-CHAIN-FATTY-ACID--COA LIGASE"/>
    <property type="match status" value="1"/>
</dbReference>
<evidence type="ECO:0000259" key="2">
    <source>
        <dbReference type="Pfam" id="PF13193"/>
    </source>
</evidence>
<dbReference type="InterPro" id="IPR050237">
    <property type="entry name" value="ATP-dep_AMP-bd_enzyme"/>
</dbReference>
<dbReference type="InterPro" id="IPR045851">
    <property type="entry name" value="AMP-bd_C_sf"/>
</dbReference>
<dbReference type="CDD" id="cd04433">
    <property type="entry name" value="AFD_class_I"/>
    <property type="match status" value="1"/>
</dbReference>
<feature type="domain" description="AMP-binding enzyme C-terminal" evidence="2">
    <location>
        <begin position="446"/>
        <end position="521"/>
    </location>
</feature>
<keyword evidence="3" id="KW-0436">Ligase</keyword>
<dbReference type="AlphaFoldDB" id="A0A846Y3J5"/>
<dbReference type="PANTHER" id="PTHR43767:SF1">
    <property type="entry name" value="NONRIBOSOMAL PEPTIDE SYNTHASE PES1 (EUROFUNG)-RELATED"/>
    <property type="match status" value="1"/>
</dbReference>
<evidence type="ECO:0000313" key="4">
    <source>
        <dbReference type="Proteomes" id="UP000565711"/>
    </source>
</evidence>
<keyword evidence="4" id="KW-1185">Reference proteome</keyword>
<evidence type="ECO:0000313" key="3">
    <source>
        <dbReference type="EMBL" id="NKY53397.1"/>
    </source>
</evidence>
<dbReference type="SUPFAM" id="SSF56801">
    <property type="entry name" value="Acetyl-CoA synthetase-like"/>
    <property type="match status" value="1"/>
</dbReference>
<dbReference type="Proteomes" id="UP000565711">
    <property type="component" value="Unassembled WGS sequence"/>
</dbReference>
<dbReference type="GO" id="GO:0016878">
    <property type="term" value="F:acid-thiol ligase activity"/>
    <property type="evidence" value="ECO:0007669"/>
    <property type="project" value="UniProtKB-ARBA"/>
</dbReference>
<dbReference type="Gene3D" id="3.30.300.30">
    <property type="match status" value="1"/>
</dbReference>
<gene>
    <name evidence="3" type="ORF">HGA08_24680</name>
</gene>
<dbReference type="InterPro" id="IPR025110">
    <property type="entry name" value="AMP-bd_C"/>
</dbReference>
<dbReference type="Pfam" id="PF13193">
    <property type="entry name" value="AMP-binding_C"/>
    <property type="match status" value="1"/>
</dbReference>
<dbReference type="Pfam" id="PF00501">
    <property type="entry name" value="AMP-binding"/>
    <property type="match status" value="1"/>
</dbReference>
<dbReference type="EMBL" id="JAAXOP010000017">
    <property type="protein sequence ID" value="NKY53397.1"/>
    <property type="molecule type" value="Genomic_DNA"/>
</dbReference>
<sequence length="538" mass="57943">MSRATDEIFPGSYVSSTDPYDGLSIGEIVGRWSRSIPQEPAFITASGSTTWSEYDRWADEFADAVRDTGGWRSRVALLLPDTATVHAALCGCYRAGRIATAIGIRAGIREIAHTMRRTESTVLVTVAAVGDRSWQELVEQLGTEGVFPSTVVIADEQPGALTRHRRSEPACSETAPAGGSFAPSDITILNSTSGTTGLPKVVAHNERRWTAFAHEAMLGARIGPDDVVCSVVPAPYGFGLWSAHFLPALLGIPVVVTARFDADEVAMLIERERVTVLCCVSTQFKMLLRAPSVRDRDLSSLRVLYTGGEAVPYGDAREFEERTGAKVLQFYGSNECGAVSRTTVDDDSETRLRTSGRILRAANVRILDEDGVDVVGAVRRGRPAVSGPTVSAGYWDDADANAELYTRDGWMLLGDIVEIDAQDRLRVVGRTSDFIIRGGKNVSVAEIEQQVRDHHAVTDAAVVGIPDEVYGERVCAVVVLADGLALDRETLAGDLESRGVGKEYFPEYVVVVDRLELGPGGKTDRAAARAAAMRALNG</sequence>